<evidence type="ECO:0000313" key="8">
    <source>
        <dbReference type="Proteomes" id="UP000747110"/>
    </source>
</evidence>
<evidence type="ECO:0000256" key="2">
    <source>
        <dbReference type="ARBA" id="ARBA00022723"/>
    </source>
</evidence>
<dbReference type="PROSITE" id="PS51296">
    <property type="entry name" value="RIESKE"/>
    <property type="match status" value="1"/>
</dbReference>
<feature type="domain" description="Rieske" evidence="6">
    <location>
        <begin position="32"/>
        <end position="147"/>
    </location>
</feature>
<evidence type="ECO:0000259" key="6">
    <source>
        <dbReference type="PROSITE" id="PS51296"/>
    </source>
</evidence>
<dbReference type="EMBL" id="BNCP01000019">
    <property type="protein sequence ID" value="GIL80475.1"/>
    <property type="molecule type" value="Genomic_DNA"/>
</dbReference>
<dbReference type="GO" id="GO:0046872">
    <property type="term" value="F:metal ion binding"/>
    <property type="evidence" value="ECO:0007669"/>
    <property type="project" value="UniProtKB-KW"/>
</dbReference>
<dbReference type="Gene3D" id="2.102.10.10">
    <property type="entry name" value="Rieske [2Fe-2S] iron-sulphur domain"/>
    <property type="match status" value="1"/>
</dbReference>
<dbReference type="SUPFAM" id="SSF50022">
    <property type="entry name" value="ISP domain"/>
    <property type="match status" value="1"/>
</dbReference>
<reference evidence="7" key="1">
    <citation type="journal article" date="2021" name="Proc. Natl. Acad. Sci. U.S.A.">
        <title>Three genomes in the algal genus Volvox reveal the fate of a haploid sex-determining region after a transition to homothallism.</title>
        <authorList>
            <person name="Yamamoto K."/>
            <person name="Hamaji T."/>
            <person name="Kawai-Toyooka H."/>
            <person name="Matsuzaki R."/>
            <person name="Takahashi F."/>
            <person name="Nishimura Y."/>
            <person name="Kawachi M."/>
            <person name="Noguchi H."/>
            <person name="Minakuchi Y."/>
            <person name="Umen J.G."/>
            <person name="Toyoda A."/>
            <person name="Nozaki H."/>
        </authorList>
    </citation>
    <scope>NUCLEOTIDE SEQUENCE</scope>
    <source>
        <strain evidence="7">NIES-3786</strain>
    </source>
</reference>
<dbReference type="CDD" id="cd03467">
    <property type="entry name" value="Rieske"/>
    <property type="match status" value="1"/>
</dbReference>
<keyword evidence="3" id="KW-0408">Iron</keyword>
<organism evidence="7 8">
    <name type="scientific">Volvox reticuliferus</name>
    <dbReference type="NCBI Taxonomy" id="1737510"/>
    <lineage>
        <taxon>Eukaryota</taxon>
        <taxon>Viridiplantae</taxon>
        <taxon>Chlorophyta</taxon>
        <taxon>core chlorophytes</taxon>
        <taxon>Chlorophyceae</taxon>
        <taxon>CS clade</taxon>
        <taxon>Chlamydomonadales</taxon>
        <taxon>Volvocaceae</taxon>
        <taxon>Volvox</taxon>
    </lineage>
</organism>
<dbReference type="OrthoDB" id="426882at2759"/>
<keyword evidence="1" id="KW-0001">2Fe-2S</keyword>
<dbReference type="InterPro" id="IPR054716">
    <property type="entry name" value="Sol_Rieske_ferrdox_dom"/>
</dbReference>
<keyword evidence="8" id="KW-1185">Reference proteome</keyword>
<dbReference type="Proteomes" id="UP000747110">
    <property type="component" value="Unassembled WGS sequence"/>
</dbReference>
<dbReference type="Pfam" id="PF22543">
    <property type="entry name" value="Rieske_4"/>
    <property type="match status" value="1"/>
</dbReference>
<keyword evidence="4" id="KW-0411">Iron-sulfur</keyword>
<sequence>MQIIKRLFSNPSNPEPQGNEAVRNGVSAKALGTCIGESTSCPEGGRMHAKIEGRYVTVLRIDGKLYCIDSICFHAGGPLGIGDIEDVNGHKCLVCPWHFYKIDVQTGDKYYQGVEFKDGKMLGGEWKSNGVRQRVHPVIEQGGKIYVTLSTQPDAEAAAVAAGLLGCGGPSSACSPRSRVDSDTYAFEAPCGDRVLNSPPSANRAKVHSVGADGRKPAVALDMSTFNSSLSSKKQEAAEAEVIFSQGSFSQLVS</sequence>
<keyword evidence="2" id="KW-0479">Metal-binding</keyword>
<evidence type="ECO:0000256" key="5">
    <source>
        <dbReference type="ARBA" id="ARBA00034078"/>
    </source>
</evidence>
<dbReference type="GO" id="GO:0051537">
    <property type="term" value="F:2 iron, 2 sulfur cluster binding"/>
    <property type="evidence" value="ECO:0007669"/>
    <property type="project" value="UniProtKB-KW"/>
</dbReference>
<protein>
    <recommendedName>
        <fullName evidence="6">Rieske domain-containing protein</fullName>
    </recommendedName>
</protein>
<comment type="caution">
    <text evidence="7">The sequence shown here is derived from an EMBL/GenBank/DDBJ whole genome shotgun (WGS) entry which is preliminary data.</text>
</comment>
<name>A0A8J4CGC1_9CHLO</name>
<dbReference type="AlphaFoldDB" id="A0A8J4CGC1"/>
<evidence type="ECO:0000313" key="7">
    <source>
        <dbReference type="EMBL" id="GIL80475.1"/>
    </source>
</evidence>
<dbReference type="PANTHER" id="PTHR21496:SF0">
    <property type="entry name" value="RIESKE DOMAIN-CONTAINING PROTEIN"/>
    <property type="match status" value="1"/>
</dbReference>
<gene>
    <name evidence="7" type="ORF">Vretifemale_9667</name>
</gene>
<dbReference type="InterPro" id="IPR017941">
    <property type="entry name" value="Rieske_2Fe-2S"/>
</dbReference>
<evidence type="ECO:0000256" key="4">
    <source>
        <dbReference type="ARBA" id="ARBA00023014"/>
    </source>
</evidence>
<accession>A0A8J4CGC1</accession>
<evidence type="ECO:0000256" key="1">
    <source>
        <dbReference type="ARBA" id="ARBA00022714"/>
    </source>
</evidence>
<evidence type="ECO:0000256" key="3">
    <source>
        <dbReference type="ARBA" id="ARBA00023004"/>
    </source>
</evidence>
<comment type="cofactor">
    <cofactor evidence="5">
        <name>[2Fe-2S] cluster</name>
        <dbReference type="ChEBI" id="CHEBI:190135"/>
    </cofactor>
</comment>
<proteinExistence type="predicted"/>
<dbReference type="InterPro" id="IPR036922">
    <property type="entry name" value="Rieske_2Fe-2S_sf"/>
</dbReference>
<dbReference type="PANTHER" id="PTHR21496">
    <property type="entry name" value="FERREDOXIN-RELATED"/>
    <property type="match status" value="1"/>
</dbReference>